<dbReference type="Proteomes" id="UP001440984">
    <property type="component" value="Unassembled WGS sequence"/>
</dbReference>
<evidence type="ECO:0000259" key="2">
    <source>
        <dbReference type="Pfam" id="PF00582"/>
    </source>
</evidence>
<dbReference type="InterPro" id="IPR006015">
    <property type="entry name" value="Universal_stress_UspA"/>
</dbReference>
<dbReference type="RefSeq" id="WP_348947307.1">
    <property type="nucleotide sequence ID" value="NZ_JBDZYD010000001.1"/>
</dbReference>
<dbReference type="Gene3D" id="3.40.50.620">
    <property type="entry name" value="HUPs"/>
    <property type="match status" value="2"/>
</dbReference>
<proteinExistence type="inferred from homology"/>
<protein>
    <submittedName>
        <fullName evidence="3">Universal stress protein</fullName>
    </submittedName>
</protein>
<evidence type="ECO:0000313" key="4">
    <source>
        <dbReference type="Proteomes" id="UP001440984"/>
    </source>
</evidence>
<comment type="caution">
    <text evidence="3">The sequence shown here is derived from an EMBL/GenBank/DDBJ whole genome shotgun (WGS) entry which is preliminary data.</text>
</comment>
<organism evidence="3 4">
    <name type="scientific">Amycolatopsis melonis</name>
    <dbReference type="NCBI Taxonomy" id="3156488"/>
    <lineage>
        <taxon>Bacteria</taxon>
        <taxon>Bacillati</taxon>
        <taxon>Actinomycetota</taxon>
        <taxon>Actinomycetes</taxon>
        <taxon>Pseudonocardiales</taxon>
        <taxon>Pseudonocardiaceae</taxon>
        <taxon>Amycolatopsis</taxon>
    </lineage>
</organism>
<dbReference type="InterPro" id="IPR014729">
    <property type="entry name" value="Rossmann-like_a/b/a_fold"/>
</dbReference>
<keyword evidence="4" id="KW-1185">Reference proteome</keyword>
<comment type="similarity">
    <text evidence="1">Belongs to the universal stress protein A family.</text>
</comment>
<name>A0ABV0L966_9PSEU</name>
<evidence type="ECO:0000313" key="3">
    <source>
        <dbReference type="EMBL" id="MEQ0557978.1"/>
    </source>
</evidence>
<evidence type="ECO:0000256" key="1">
    <source>
        <dbReference type="ARBA" id="ARBA00008791"/>
    </source>
</evidence>
<sequence length="270" mass="28132">MTATAHRPVLAGVDASAASIAAVRWAAREAGRRDTTLRLLHACVFDSASPRDQDELLLEHVHRFLRRAAAVAREWAPGVRIETAVRLGLAADLLLADAADAALIVLGSHGLGGLRGALIGSVALRVAAEASCPVVVVPGHQPGRTGPVVAGVDASESSEHALRFAFEEAAVTRAPVLVVHAWHDGDGDGVAEQQELDTRVASWRAKYPDLEVFTQAVRDRDPARALRHAAPDARLVVVGTRGRGPVTGGVLGSTGNALLAHAACPVAVVH</sequence>
<feature type="domain" description="UspA" evidence="2">
    <location>
        <begin position="147"/>
        <end position="270"/>
    </location>
</feature>
<feature type="domain" description="UspA" evidence="2">
    <location>
        <begin position="7"/>
        <end position="138"/>
    </location>
</feature>
<dbReference type="InterPro" id="IPR006016">
    <property type="entry name" value="UspA"/>
</dbReference>
<gene>
    <name evidence="3" type="ORF">ABJI51_02760</name>
</gene>
<dbReference type="PANTHER" id="PTHR46268">
    <property type="entry name" value="STRESS RESPONSE PROTEIN NHAX"/>
    <property type="match status" value="1"/>
</dbReference>
<reference evidence="3 4" key="1">
    <citation type="submission" date="2024-05" db="EMBL/GenBank/DDBJ databases">
        <authorList>
            <person name="Zhao H."/>
            <person name="Xu Y."/>
            <person name="Lin S."/>
            <person name="Spain J.C."/>
            <person name="Zhou N.-Y."/>
        </authorList>
    </citation>
    <scope>NUCLEOTIDE SEQUENCE [LARGE SCALE GENOMIC DNA]</scope>
    <source>
        <strain evidence="3 4">NEAU-NG30</strain>
    </source>
</reference>
<dbReference type="PRINTS" id="PR01438">
    <property type="entry name" value="UNVRSLSTRESS"/>
</dbReference>
<dbReference type="EMBL" id="JBDZYD010000001">
    <property type="protein sequence ID" value="MEQ0557978.1"/>
    <property type="molecule type" value="Genomic_DNA"/>
</dbReference>
<dbReference type="PANTHER" id="PTHR46268:SF6">
    <property type="entry name" value="UNIVERSAL STRESS PROTEIN UP12"/>
    <property type="match status" value="1"/>
</dbReference>
<dbReference type="SUPFAM" id="SSF52402">
    <property type="entry name" value="Adenine nucleotide alpha hydrolases-like"/>
    <property type="match status" value="2"/>
</dbReference>
<dbReference type="Pfam" id="PF00582">
    <property type="entry name" value="Usp"/>
    <property type="match status" value="2"/>
</dbReference>
<accession>A0ABV0L966</accession>